<dbReference type="RefSeq" id="WP_256552814.1">
    <property type="nucleotide sequence ID" value="NZ_CP101751.1"/>
</dbReference>
<dbReference type="Pfam" id="PF03625">
    <property type="entry name" value="DUF302"/>
    <property type="match status" value="1"/>
</dbReference>
<dbReference type="Proteomes" id="UP001059844">
    <property type="component" value="Chromosome"/>
</dbReference>
<dbReference type="Gene3D" id="3.30.310.70">
    <property type="entry name" value="TT1751-like domain"/>
    <property type="match status" value="1"/>
</dbReference>
<feature type="domain" description="DUF302" evidence="1">
    <location>
        <begin position="36"/>
        <end position="96"/>
    </location>
</feature>
<accession>A0ABY5IZM0</accession>
<dbReference type="SUPFAM" id="SSF103247">
    <property type="entry name" value="TT1751-like"/>
    <property type="match status" value="1"/>
</dbReference>
<evidence type="ECO:0000259" key="1">
    <source>
        <dbReference type="Pfam" id="PF03625"/>
    </source>
</evidence>
<gene>
    <name evidence="2" type="ORF">NOX80_08260</name>
</gene>
<organism evidence="2 3">
    <name type="scientific">Flavobacterium cerinum</name>
    <dbReference type="NCBI Taxonomy" id="2502784"/>
    <lineage>
        <taxon>Bacteria</taxon>
        <taxon>Pseudomonadati</taxon>
        <taxon>Bacteroidota</taxon>
        <taxon>Flavobacteriia</taxon>
        <taxon>Flavobacteriales</taxon>
        <taxon>Flavobacteriaceae</taxon>
        <taxon>Flavobacterium</taxon>
    </lineage>
</organism>
<protein>
    <submittedName>
        <fullName evidence="2">DUF302 domain-containing protein</fullName>
    </submittedName>
</protein>
<evidence type="ECO:0000313" key="3">
    <source>
        <dbReference type="Proteomes" id="UP001059844"/>
    </source>
</evidence>
<dbReference type="InterPro" id="IPR005180">
    <property type="entry name" value="DUF302"/>
</dbReference>
<proteinExistence type="predicted"/>
<dbReference type="PANTHER" id="PTHR38342">
    <property type="entry name" value="SLR5037 PROTEIN"/>
    <property type="match status" value="1"/>
</dbReference>
<dbReference type="CDD" id="cd14797">
    <property type="entry name" value="DUF302"/>
    <property type="match status" value="1"/>
</dbReference>
<name>A0ABY5IZM0_9FLAO</name>
<sequence>MDSLYQKKSNSDFYTTEQHLKKELELQHIHIFSATDHSKNASDIGIKMNPSKVFILGNAKAGTPLMLEDPLIAIELPLKILLVEDDKKQVWVYYKNLHPLKNTYSIQKSADQLTMIDTKMHHIIESVCQ</sequence>
<keyword evidence="3" id="KW-1185">Reference proteome</keyword>
<evidence type="ECO:0000313" key="2">
    <source>
        <dbReference type="EMBL" id="UUC47178.1"/>
    </source>
</evidence>
<dbReference type="PANTHER" id="PTHR38342:SF2">
    <property type="entry name" value="INNER MEMBRANE OR EXPORTED"/>
    <property type="match status" value="1"/>
</dbReference>
<reference evidence="2" key="1">
    <citation type="submission" date="2022-07" db="EMBL/GenBank/DDBJ databases">
        <title>Isolation, identification, and degradation of a PFOSA degrading strain from sewage treatment plant.</title>
        <authorList>
            <person name="Zhang L."/>
            <person name="Huo Y."/>
        </authorList>
    </citation>
    <scope>NUCLEOTIDE SEQUENCE</scope>
    <source>
        <strain evidence="2">C1</strain>
    </source>
</reference>
<dbReference type="EMBL" id="CP101751">
    <property type="protein sequence ID" value="UUC47178.1"/>
    <property type="molecule type" value="Genomic_DNA"/>
</dbReference>
<dbReference type="InterPro" id="IPR035923">
    <property type="entry name" value="TT1751-like_sf"/>
</dbReference>